<reference evidence="1 2" key="1">
    <citation type="submission" date="2019-07" db="EMBL/GenBank/DDBJ databases">
        <title>WGS assembly of Gossypium mustelinum.</title>
        <authorList>
            <person name="Chen Z.J."/>
            <person name="Sreedasyam A."/>
            <person name="Ando A."/>
            <person name="Song Q."/>
            <person name="De L."/>
            <person name="Hulse-Kemp A."/>
            <person name="Ding M."/>
            <person name="Ye W."/>
            <person name="Kirkbride R."/>
            <person name="Jenkins J."/>
            <person name="Plott C."/>
            <person name="Lovell J."/>
            <person name="Lin Y.-M."/>
            <person name="Vaughn R."/>
            <person name="Liu B."/>
            <person name="Li W."/>
            <person name="Simpson S."/>
            <person name="Scheffler B."/>
            <person name="Saski C."/>
            <person name="Grover C."/>
            <person name="Hu G."/>
            <person name="Conover J."/>
            <person name="Carlson J."/>
            <person name="Shu S."/>
            <person name="Boston L."/>
            <person name="Williams M."/>
            <person name="Peterson D."/>
            <person name="Mcgee K."/>
            <person name="Jones D."/>
            <person name="Wendel J."/>
            <person name="Stelly D."/>
            <person name="Grimwood J."/>
            <person name="Schmutz J."/>
        </authorList>
    </citation>
    <scope>NUCLEOTIDE SEQUENCE [LARGE SCALE GENOMIC DNA]</scope>
    <source>
        <strain evidence="1">1408120.09</strain>
    </source>
</reference>
<accession>A0A5D3A1Q9</accession>
<dbReference type="EMBL" id="CM017638">
    <property type="protein sequence ID" value="TYJ43576.1"/>
    <property type="molecule type" value="Genomic_DNA"/>
</dbReference>
<keyword evidence="2" id="KW-1185">Reference proteome</keyword>
<protein>
    <submittedName>
        <fullName evidence="1">Uncharacterized protein</fullName>
    </submittedName>
</protein>
<dbReference type="AlphaFoldDB" id="A0A5D3A1Q9"/>
<sequence>MQSSQGPSVGVLMVRLHFHTALLHLNPLPKAICQILSPFFILPFASSCRFFCSSSITARPPAWMQKCSNASLKVRRNRSCSDPGSTKGPIVVMLDFKASPAIAMRSLDNDIPTLPSLSSSSNTHRRYLALRLSERRFDNRIAAPPMRKRQLGRSIALSLPW</sequence>
<evidence type="ECO:0000313" key="1">
    <source>
        <dbReference type="EMBL" id="TYJ43576.1"/>
    </source>
</evidence>
<dbReference type="Proteomes" id="UP000323597">
    <property type="component" value="Chromosome A03"/>
</dbReference>
<gene>
    <name evidence="1" type="ORF">E1A91_A03G161900v1</name>
</gene>
<organism evidence="1 2">
    <name type="scientific">Gossypium mustelinum</name>
    <name type="common">Cotton</name>
    <name type="synonym">Gossypium caicoense</name>
    <dbReference type="NCBI Taxonomy" id="34275"/>
    <lineage>
        <taxon>Eukaryota</taxon>
        <taxon>Viridiplantae</taxon>
        <taxon>Streptophyta</taxon>
        <taxon>Embryophyta</taxon>
        <taxon>Tracheophyta</taxon>
        <taxon>Spermatophyta</taxon>
        <taxon>Magnoliopsida</taxon>
        <taxon>eudicotyledons</taxon>
        <taxon>Gunneridae</taxon>
        <taxon>Pentapetalae</taxon>
        <taxon>rosids</taxon>
        <taxon>malvids</taxon>
        <taxon>Malvales</taxon>
        <taxon>Malvaceae</taxon>
        <taxon>Malvoideae</taxon>
        <taxon>Gossypium</taxon>
    </lineage>
</organism>
<name>A0A5D3A1Q9_GOSMU</name>
<proteinExistence type="predicted"/>
<evidence type="ECO:0000313" key="2">
    <source>
        <dbReference type="Proteomes" id="UP000323597"/>
    </source>
</evidence>